<dbReference type="Proteomes" id="UP000824782">
    <property type="component" value="Unassembled WGS sequence"/>
</dbReference>
<dbReference type="EMBL" id="WNYA01000003">
    <property type="protein sequence ID" value="KAG8583135.1"/>
    <property type="molecule type" value="Genomic_DNA"/>
</dbReference>
<evidence type="ECO:0000256" key="1">
    <source>
        <dbReference type="SAM" id="MobiDB-lite"/>
    </source>
</evidence>
<dbReference type="GO" id="GO:1901673">
    <property type="term" value="P:regulation of mitotic spindle assembly"/>
    <property type="evidence" value="ECO:0007669"/>
    <property type="project" value="TreeGrafter"/>
</dbReference>
<feature type="compositionally biased region" description="Low complexity" evidence="1">
    <location>
        <begin position="54"/>
        <end position="79"/>
    </location>
</feature>
<name>A0AAV7CDP0_ENGPU</name>
<evidence type="ECO:0008006" key="4">
    <source>
        <dbReference type="Google" id="ProtNLM"/>
    </source>
</evidence>
<proteinExistence type="predicted"/>
<dbReference type="GO" id="GO:0035869">
    <property type="term" value="C:ciliary transition zone"/>
    <property type="evidence" value="ECO:0007669"/>
    <property type="project" value="TreeGrafter"/>
</dbReference>
<dbReference type="GO" id="GO:0005819">
    <property type="term" value="C:spindle"/>
    <property type="evidence" value="ECO:0007669"/>
    <property type="project" value="TreeGrafter"/>
</dbReference>
<sequence>MHCKTLRSEYMKRFKDPHWEAYRNCYEEMLKYRLSRRLLEHAHNPWLWDGWEGSSGSSSGHSTPPTATAAAKASEAAVPPQKPEEDVPSCTQAPGGAGQRSDPGAHRPENNQDGDKSTEGNEKSASHSRPPPSHSASSKLNAGKLEASPQKMSLTNEIRHPFALYASGERKKDTGSQKTHNVCAPAQENEIHESALRAKNRRQKEKRKQILQKQRARSADAERVLRRKPSPVDNPWMTEYMRCYSARAR</sequence>
<keyword evidence="3" id="KW-1185">Reference proteome</keyword>
<evidence type="ECO:0000313" key="3">
    <source>
        <dbReference type="Proteomes" id="UP000824782"/>
    </source>
</evidence>
<feature type="compositionally biased region" description="Basic residues" evidence="1">
    <location>
        <begin position="198"/>
        <end position="216"/>
    </location>
</feature>
<gene>
    <name evidence="2" type="ORF">GDO81_008295</name>
</gene>
<accession>A0AAV7CDP0</accession>
<feature type="compositionally biased region" description="Basic and acidic residues" evidence="1">
    <location>
        <begin position="103"/>
        <end position="125"/>
    </location>
</feature>
<organism evidence="2 3">
    <name type="scientific">Engystomops pustulosus</name>
    <name type="common">Tungara frog</name>
    <name type="synonym">Physalaemus pustulosus</name>
    <dbReference type="NCBI Taxonomy" id="76066"/>
    <lineage>
        <taxon>Eukaryota</taxon>
        <taxon>Metazoa</taxon>
        <taxon>Chordata</taxon>
        <taxon>Craniata</taxon>
        <taxon>Vertebrata</taxon>
        <taxon>Euteleostomi</taxon>
        <taxon>Amphibia</taxon>
        <taxon>Batrachia</taxon>
        <taxon>Anura</taxon>
        <taxon>Neobatrachia</taxon>
        <taxon>Hyloidea</taxon>
        <taxon>Leptodactylidae</taxon>
        <taxon>Leiuperinae</taxon>
        <taxon>Engystomops</taxon>
    </lineage>
</organism>
<dbReference type="EMBL" id="WNYA01000003">
    <property type="protein sequence ID" value="KAG8583134.1"/>
    <property type="molecule type" value="Genomic_DNA"/>
</dbReference>
<dbReference type="Pfam" id="PF15748">
    <property type="entry name" value="CCSAP"/>
    <property type="match status" value="1"/>
</dbReference>
<dbReference type="GO" id="GO:0008017">
    <property type="term" value="F:microtubule binding"/>
    <property type="evidence" value="ECO:0007669"/>
    <property type="project" value="TreeGrafter"/>
</dbReference>
<evidence type="ECO:0000313" key="2">
    <source>
        <dbReference type="EMBL" id="KAG8583134.1"/>
    </source>
</evidence>
<comment type="caution">
    <text evidence="2">The sequence shown here is derived from an EMBL/GenBank/DDBJ whole genome shotgun (WGS) entry which is preliminary data.</text>
</comment>
<protein>
    <recommendedName>
        <fullName evidence="4">Centriole, cilia and spindle-associated protein</fullName>
    </recommendedName>
</protein>
<dbReference type="InterPro" id="IPR029774">
    <property type="entry name" value="CSAP"/>
</dbReference>
<dbReference type="PANTHER" id="PTHR31022">
    <property type="entry name" value="CENTRIOLE, CILIA AND SPINDLE-ASSOCIATED PROTEIN"/>
    <property type="match status" value="1"/>
</dbReference>
<feature type="region of interest" description="Disordered" evidence="1">
    <location>
        <begin position="53"/>
        <end position="156"/>
    </location>
</feature>
<dbReference type="PANTHER" id="PTHR31022:SF4">
    <property type="entry name" value="CENTRIOLE, CILIA AND SPINDLE-ASSOCIATED PROTEIN"/>
    <property type="match status" value="1"/>
</dbReference>
<dbReference type="GO" id="GO:0036064">
    <property type="term" value="C:ciliary basal body"/>
    <property type="evidence" value="ECO:0007669"/>
    <property type="project" value="TreeGrafter"/>
</dbReference>
<dbReference type="AlphaFoldDB" id="A0AAV7CDP0"/>
<dbReference type="GO" id="GO:0005814">
    <property type="term" value="C:centriole"/>
    <property type="evidence" value="ECO:0007669"/>
    <property type="project" value="TreeGrafter"/>
</dbReference>
<reference evidence="2" key="1">
    <citation type="thesis" date="2020" institute="ProQuest LLC" country="789 East Eisenhower Parkway, Ann Arbor, MI, USA">
        <title>Comparative Genomics and Chromosome Evolution.</title>
        <authorList>
            <person name="Mudd A.B."/>
        </authorList>
    </citation>
    <scope>NUCLEOTIDE SEQUENCE</scope>
    <source>
        <strain evidence="2">237g6f4</strain>
        <tissue evidence="2">Blood</tissue>
    </source>
</reference>
<feature type="region of interest" description="Disordered" evidence="1">
    <location>
        <begin position="169"/>
        <end position="236"/>
    </location>
</feature>